<gene>
    <name evidence="3" type="ORF">GCM10022404_07850</name>
</gene>
<keyword evidence="4" id="KW-1185">Reference proteome</keyword>
<sequence length="288" mass="32009">MFICTLLALSLFSTGAVAQDASYLGRYKWSSDDPQHGGFSGLELSADGMDFVTVTDSGSVASGSVTRGENGVISGIAVSDLRFLKGRRSEVLPKFWEDAEGLAIAPDGTIYVSFEGRHRVWSYADLDGFAEDTAGYRDFRELQVNSGLEALAVDGDGVVYAVPERSGEMERPFPVYRYRDGAWDIAFRLRRDGEYLPVGLDFGPDGRLYLLERWFRGIGFSSRVRRFDLGPKGLTDEVTLIETGLGSHDNLEGIAVWEDDQGIRITMISDDNFKPFQITEFVEYRITN</sequence>
<proteinExistence type="predicted"/>
<dbReference type="Proteomes" id="UP001399917">
    <property type="component" value="Unassembled WGS sequence"/>
</dbReference>
<evidence type="ECO:0000256" key="1">
    <source>
        <dbReference type="SAM" id="SignalP"/>
    </source>
</evidence>
<comment type="caution">
    <text evidence="3">The sequence shown here is derived from an EMBL/GenBank/DDBJ whole genome shotgun (WGS) entry which is preliminary data.</text>
</comment>
<dbReference type="Gene3D" id="2.120.10.30">
    <property type="entry name" value="TolB, C-terminal domain"/>
    <property type="match status" value="1"/>
</dbReference>
<dbReference type="InterPro" id="IPR027372">
    <property type="entry name" value="Phytase-like_dom"/>
</dbReference>
<organism evidence="3 4">
    <name type="scientific">Celeribacter arenosi</name>
    <dbReference type="NCBI Taxonomy" id="792649"/>
    <lineage>
        <taxon>Bacteria</taxon>
        <taxon>Pseudomonadati</taxon>
        <taxon>Pseudomonadota</taxon>
        <taxon>Alphaproteobacteria</taxon>
        <taxon>Rhodobacterales</taxon>
        <taxon>Roseobacteraceae</taxon>
        <taxon>Celeribacter</taxon>
    </lineage>
</organism>
<evidence type="ECO:0000259" key="2">
    <source>
        <dbReference type="Pfam" id="PF13449"/>
    </source>
</evidence>
<name>A0ABP7JZV3_9RHOB</name>
<dbReference type="RefSeq" id="WP_344843734.1">
    <property type="nucleotide sequence ID" value="NZ_BAABDF010000003.1"/>
</dbReference>
<dbReference type="PIRSF" id="PIRSF031900">
    <property type="entry name" value="UCP031900"/>
    <property type="match status" value="1"/>
</dbReference>
<keyword evidence="1" id="KW-0732">Signal</keyword>
<evidence type="ECO:0000313" key="3">
    <source>
        <dbReference type="EMBL" id="GAA3859482.1"/>
    </source>
</evidence>
<dbReference type="InterPro" id="IPR011042">
    <property type="entry name" value="6-blade_b-propeller_TolB-like"/>
</dbReference>
<feature type="signal peptide" evidence="1">
    <location>
        <begin position="1"/>
        <end position="18"/>
    </location>
</feature>
<dbReference type="EMBL" id="BAABDF010000003">
    <property type="protein sequence ID" value="GAA3859482.1"/>
    <property type="molecule type" value="Genomic_DNA"/>
</dbReference>
<accession>A0ABP7JZV3</accession>
<dbReference type="SUPFAM" id="SSF101898">
    <property type="entry name" value="NHL repeat"/>
    <property type="match status" value="1"/>
</dbReference>
<protein>
    <submittedName>
        <fullName evidence="3">Esterase-like activity of phytase family protein</fullName>
    </submittedName>
</protein>
<evidence type="ECO:0000313" key="4">
    <source>
        <dbReference type="Proteomes" id="UP001399917"/>
    </source>
</evidence>
<feature type="domain" description="Phytase-like" evidence="2">
    <location>
        <begin position="36"/>
        <end position="273"/>
    </location>
</feature>
<dbReference type="InterPro" id="IPR014567">
    <property type="entry name" value="UCP031900"/>
</dbReference>
<reference evidence="4" key="1">
    <citation type="journal article" date="2019" name="Int. J. Syst. Evol. Microbiol.">
        <title>The Global Catalogue of Microorganisms (GCM) 10K type strain sequencing project: providing services to taxonomists for standard genome sequencing and annotation.</title>
        <authorList>
            <consortium name="The Broad Institute Genomics Platform"/>
            <consortium name="The Broad Institute Genome Sequencing Center for Infectious Disease"/>
            <person name="Wu L."/>
            <person name="Ma J."/>
        </authorList>
    </citation>
    <scope>NUCLEOTIDE SEQUENCE [LARGE SCALE GENOMIC DNA]</scope>
    <source>
        <strain evidence="4">JCM 17190</strain>
    </source>
</reference>
<feature type="chain" id="PRO_5045593045" evidence="1">
    <location>
        <begin position="19"/>
        <end position="288"/>
    </location>
</feature>
<dbReference type="Pfam" id="PF13449">
    <property type="entry name" value="Phytase-like"/>
    <property type="match status" value="1"/>
</dbReference>